<dbReference type="Proteomes" id="UP000287533">
    <property type="component" value="Unassembled WGS sequence"/>
</dbReference>
<gene>
    <name evidence="2" type="ORF">D2E25_0799</name>
</gene>
<proteinExistence type="inferred from homology"/>
<reference evidence="2 3" key="1">
    <citation type="submission" date="2018-09" db="EMBL/GenBank/DDBJ databases">
        <title>Characterization of the phylogenetic diversity of five novel species belonging to the genus Bifidobacterium.</title>
        <authorList>
            <person name="Lugli G.A."/>
            <person name="Duranti S."/>
            <person name="Milani C."/>
        </authorList>
    </citation>
    <scope>NUCLEOTIDE SEQUENCE [LARGE SCALE GENOMIC DNA]</scope>
    <source>
        <strain evidence="2 3">2034B</strain>
    </source>
</reference>
<dbReference type="PANTHER" id="PTHR18964">
    <property type="entry name" value="ROK (REPRESSOR, ORF, KINASE) FAMILY"/>
    <property type="match status" value="1"/>
</dbReference>
<dbReference type="Gene3D" id="1.10.10.10">
    <property type="entry name" value="Winged helix-like DNA-binding domain superfamily/Winged helix DNA-binding domain"/>
    <property type="match status" value="1"/>
</dbReference>
<evidence type="ECO:0000313" key="3">
    <source>
        <dbReference type="Proteomes" id="UP000287533"/>
    </source>
</evidence>
<dbReference type="SUPFAM" id="SSF46785">
    <property type="entry name" value="Winged helix' DNA-binding domain"/>
    <property type="match status" value="1"/>
</dbReference>
<dbReference type="SUPFAM" id="SSF53067">
    <property type="entry name" value="Actin-like ATPase domain"/>
    <property type="match status" value="2"/>
</dbReference>
<comment type="similarity">
    <text evidence="1">Belongs to the ROK (NagC/XylR) family.</text>
</comment>
<dbReference type="EMBL" id="QXGL01000002">
    <property type="protein sequence ID" value="RSX53476.1"/>
    <property type="molecule type" value="Genomic_DNA"/>
</dbReference>
<dbReference type="OrthoDB" id="4083144at2"/>
<dbReference type="AlphaFoldDB" id="A0A430FKV3"/>
<comment type="caution">
    <text evidence="2">The sequence shown here is derived from an EMBL/GenBank/DDBJ whole genome shotgun (WGS) entry which is preliminary data.</text>
</comment>
<dbReference type="InterPro" id="IPR036390">
    <property type="entry name" value="WH_DNA-bd_sf"/>
</dbReference>
<dbReference type="InterPro" id="IPR043129">
    <property type="entry name" value="ATPase_NBD"/>
</dbReference>
<protein>
    <submittedName>
        <fullName evidence="2">ROK family transcriptional regulator</fullName>
    </submittedName>
</protein>
<dbReference type="Gene3D" id="3.30.420.40">
    <property type="match status" value="2"/>
</dbReference>
<dbReference type="RefSeq" id="WP_125980054.1">
    <property type="nucleotide sequence ID" value="NZ_QXGL01000002.1"/>
</dbReference>
<accession>A0A430FKV3</accession>
<evidence type="ECO:0000313" key="2">
    <source>
        <dbReference type="EMBL" id="RSX53476.1"/>
    </source>
</evidence>
<name>A0A430FKV3_9BIFI</name>
<dbReference type="InterPro" id="IPR000600">
    <property type="entry name" value="ROK"/>
</dbReference>
<organism evidence="2 3">
    <name type="scientific">Bifidobacterium goeldii</name>
    <dbReference type="NCBI Taxonomy" id="2306975"/>
    <lineage>
        <taxon>Bacteria</taxon>
        <taxon>Bacillati</taxon>
        <taxon>Actinomycetota</taxon>
        <taxon>Actinomycetes</taxon>
        <taxon>Bifidobacteriales</taxon>
        <taxon>Bifidobacteriaceae</taxon>
        <taxon>Bifidobacterium</taxon>
    </lineage>
</organism>
<evidence type="ECO:0000256" key="1">
    <source>
        <dbReference type="ARBA" id="ARBA00006479"/>
    </source>
</evidence>
<keyword evidence="3" id="KW-1185">Reference proteome</keyword>
<dbReference type="PANTHER" id="PTHR18964:SF149">
    <property type="entry name" value="BIFUNCTIONAL UDP-N-ACETYLGLUCOSAMINE 2-EPIMERASE_N-ACETYLMANNOSAMINE KINASE"/>
    <property type="match status" value="1"/>
</dbReference>
<sequence length="372" mass="41093">MTTQQLNAANLNRNRIFNHIRRTGGISKPELMRALGLSMPTIVKNIAELQQEGLIREDGKLRNASVGRNAVAYTVDPLSKVSIGIDLTKNAWSMLLLDLNGNVADSRTRTIPFSNSREYIENLIADITNLRESNHIPQQRVLGMGISVPALIDNTDNRPSYSKIMDFSKFTMDGIEAQAPYACRLYNDADAACYAEVHDTGVNGNLFYVCLSNNVGGASFVAGNRYEGTNNRACEIGHIAVEWKGKHCYCGQYGCLDCYCSTSALIETGGDLDTFFTKLNAHDSAAEKTWNDYIRHLSRALKSIVLLYDCPIVLGGYIGAKLEPYVQRIEEAVRAIDPYELPVGAIRACTVRDNASTLGAALPFVEEYWKTI</sequence>
<dbReference type="InterPro" id="IPR036388">
    <property type="entry name" value="WH-like_DNA-bd_sf"/>
</dbReference>
<dbReference type="Pfam" id="PF00480">
    <property type="entry name" value="ROK"/>
    <property type="match status" value="1"/>
</dbReference>
<dbReference type="Pfam" id="PF13412">
    <property type="entry name" value="HTH_24"/>
    <property type="match status" value="1"/>
</dbReference>